<dbReference type="InterPro" id="IPR002919">
    <property type="entry name" value="TIL_dom"/>
</dbReference>
<evidence type="ECO:0000313" key="7">
    <source>
        <dbReference type="Proteomes" id="UP000682892"/>
    </source>
</evidence>
<dbReference type="InterPro" id="IPR036084">
    <property type="entry name" value="Ser_inhib-like_sf"/>
</dbReference>
<dbReference type="EMBL" id="CH477191">
    <property type="protein sequence ID" value="EAT48612.1"/>
    <property type="molecule type" value="Genomic_DNA"/>
</dbReference>
<sequence length="224" mass="24381">MKLIVLVVFIASICYACADDSCPNPNEVYNCCGTPCQRTCKNLNIYMYCIEKCVPGCFCRDGYVRQYDNGPCVPIGECPCSATASPTPTTPGYATVTIGKAVTLRSQFATVFDPTQRLQRIPGYTWPEKDAIANFAPLAGKPTHSVTSESREETNPPCSEHQSSEQTSTPPEQIADGASTFVCAPLQDRAFVPRLRVSPRTGEGDTTNRIARSIAITARVPGWR</sequence>
<protein>
    <submittedName>
        <fullName evidence="6">AAEL000353-PA</fullName>
    </submittedName>
</protein>
<dbReference type="Gene3D" id="2.10.25.10">
    <property type="entry name" value="Laminin"/>
    <property type="match status" value="1"/>
</dbReference>
<dbReference type="InterPro" id="IPR051368">
    <property type="entry name" value="SerProtInhib-TIL_Domain"/>
</dbReference>
<reference evidence="6" key="1">
    <citation type="submission" date="2005-10" db="EMBL/GenBank/DDBJ databases">
        <authorList>
            <person name="Loftus B.J."/>
            <person name="Nene V.M."/>
            <person name="Hannick L.I."/>
            <person name="Bidwell S."/>
            <person name="Haas B."/>
            <person name="Amedeo P."/>
            <person name="Orvis J."/>
            <person name="Wortman J.R."/>
            <person name="White O.R."/>
            <person name="Salzberg S."/>
            <person name="Shumway M."/>
            <person name="Koo H."/>
            <person name="Zhao Y."/>
            <person name="Holmes M."/>
            <person name="Miller J."/>
            <person name="Schatz M."/>
            <person name="Pop M."/>
            <person name="Pai G."/>
            <person name="Utterback T."/>
            <person name="Rogers Y.-H."/>
            <person name="Kravitz S."/>
            <person name="Fraser C.M."/>
        </authorList>
    </citation>
    <scope>NUCLEOTIDE SEQUENCE</scope>
    <source>
        <strain evidence="6">Liverpool</strain>
    </source>
</reference>
<feature type="region of interest" description="Disordered" evidence="3">
    <location>
        <begin position="139"/>
        <end position="175"/>
    </location>
</feature>
<dbReference type="PANTHER" id="PTHR23259:SF70">
    <property type="entry name" value="ACCESSORY GLAND PROTEIN ACP62F-RELATED"/>
    <property type="match status" value="1"/>
</dbReference>
<dbReference type="PANTHER" id="PTHR23259">
    <property type="entry name" value="RIDDLE"/>
    <property type="match status" value="1"/>
</dbReference>
<gene>
    <name evidence="6" type="ORF">AaeL_AAEL000353</name>
</gene>
<feature type="compositionally biased region" description="Polar residues" evidence="3">
    <location>
        <begin position="156"/>
        <end position="171"/>
    </location>
</feature>
<dbReference type="AlphaFoldDB" id="Q17PK5"/>
<reference evidence="6" key="3">
    <citation type="submission" date="2012-09" db="EMBL/GenBank/DDBJ databases">
        <authorList>
            <consortium name="VectorBase"/>
        </authorList>
    </citation>
    <scope>NUCLEOTIDE SEQUENCE</scope>
    <source>
        <strain evidence="6">Liverpool</strain>
    </source>
</reference>
<evidence type="ECO:0000256" key="4">
    <source>
        <dbReference type="SAM" id="SignalP"/>
    </source>
</evidence>
<dbReference type="CDD" id="cd19941">
    <property type="entry name" value="TIL"/>
    <property type="match status" value="1"/>
</dbReference>
<keyword evidence="4" id="KW-0732">Signal</keyword>
<evidence type="ECO:0000256" key="3">
    <source>
        <dbReference type="SAM" id="MobiDB-lite"/>
    </source>
</evidence>
<feature type="signal peptide" evidence="4">
    <location>
        <begin position="1"/>
        <end position="18"/>
    </location>
</feature>
<proteinExistence type="predicted"/>
<dbReference type="Pfam" id="PF01826">
    <property type="entry name" value="TIL"/>
    <property type="match status" value="1"/>
</dbReference>
<feature type="domain" description="TIL" evidence="5">
    <location>
        <begin position="24"/>
        <end position="78"/>
    </location>
</feature>
<keyword evidence="1" id="KW-0646">Protease inhibitor</keyword>
<dbReference type="PaxDb" id="7159-AAEL000353-PA"/>
<reference evidence="6" key="2">
    <citation type="journal article" date="2007" name="Science">
        <title>Genome sequence of Aedes aegypti, a major arbovirus vector.</title>
        <authorList>
            <person name="Nene V."/>
            <person name="Wortman J.R."/>
            <person name="Lawson D."/>
            <person name="Haas B."/>
            <person name="Kodira C."/>
            <person name="Tu Z.J."/>
            <person name="Loftus B."/>
            <person name="Xi Z."/>
            <person name="Megy K."/>
            <person name="Grabherr M."/>
            <person name="Ren Q."/>
            <person name="Zdobnov E.M."/>
            <person name="Lobo N.F."/>
            <person name="Campbell K.S."/>
            <person name="Brown S.E."/>
            <person name="Bonaldo M.F."/>
            <person name="Zhu J."/>
            <person name="Sinkins S.P."/>
            <person name="Hogenkamp D.G."/>
            <person name="Amedeo P."/>
            <person name="Arensburger P."/>
            <person name="Atkinson P.W."/>
            <person name="Bidwell S."/>
            <person name="Biedler J."/>
            <person name="Birney E."/>
            <person name="Bruggner R.V."/>
            <person name="Costas J."/>
            <person name="Coy M.R."/>
            <person name="Crabtree J."/>
            <person name="Crawford M."/>
            <person name="Debruyn B."/>
            <person name="Decaprio D."/>
            <person name="Eiglmeier K."/>
            <person name="Eisenstadt E."/>
            <person name="El-Dorry H."/>
            <person name="Gelbart W.M."/>
            <person name="Gomes S.L."/>
            <person name="Hammond M."/>
            <person name="Hannick L.I."/>
            <person name="Hogan J.R."/>
            <person name="Holmes M.H."/>
            <person name="Jaffe D."/>
            <person name="Johnston J.S."/>
            <person name="Kennedy R.C."/>
            <person name="Koo H."/>
            <person name="Kravitz S."/>
            <person name="Kriventseva E.V."/>
            <person name="Kulp D."/>
            <person name="Labutti K."/>
            <person name="Lee E."/>
            <person name="Li S."/>
            <person name="Lovin D.D."/>
            <person name="Mao C."/>
            <person name="Mauceli E."/>
            <person name="Menck C.F."/>
            <person name="Miller J.R."/>
            <person name="Montgomery P."/>
            <person name="Mori A."/>
            <person name="Nascimento A.L."/>
            <person name="Naveira H.F."/>
            <person name="Nusbaum C."/>
            <person name="O'leary S."/>
            <person name="Orvis J."/>
            <person name="Pertea M."/>
            <person name="Quesneville H."/>
            <person name="Reidenbach K.R."/>
            <person name="Rogers Y.H."/>
            <person name="Roth C.W."/>
            <person name="Schneider J.R."/>
            <person name="Schatz M."/>
            <person name="Shumway M."/>
            <person name="Stanke M."/>
            <person name="Stinson E.O."/>
            <person name="Tubio J.M."/>
            <person name="Vanzee J.P."/>
            <person name="Verjovski-Almeida S."/>
            <person name="Werner D."/>
            <person name="White O."/>
            <person name="Wyder S."/>
            <person name="Zeng Q."/>
            <person name="Zhao Q."/>
            <person name="Zhao Y."/>
            <person name="Hill C.A."/>
            <person name="Raikhel A.S."/>
            <person name="Soares M.B."/>
            <person name="Knudson D.L."/>
            <person name="Lee N.H."/>
            <person name="Galagan J."/>
            <person name="Salzberg S.L."/>
            <person name="Paulsen I.T."/>
            <person name="Dimopoulos G."/>
            <person name="Collins F.H."/>
            <person name="Birren B."/>
            <person name="Fraser-Liggett C.M."/>
            <person name="Severson D.W."/>
        </authorList>
    </citation>
    <scope>NUCLEOTIDE SEQUENCE [LARGE SCALE GENOMIC DNA]</scope>
    <source>
        <strain evidence="6">Liverpool</strain>
    </source>
</reference>
<dbReference type="SUPFAM" id="SSF57567">
    <property type="entry name" value="Serine protease inhibitors"/>
    <property type="match status" value="1"/>
</dbReference>
<evidence type="ECO:0000256" key="2">
    <source>
        <dbReference type="ARBA" id="ARBA00023157"/>
    </source>
</evidence>
<accession>Q17PK5</accession>
<evidence type="ECO:0000313" key="6">
    <source>
        <dbReference type="EMBL" id="EAT48612.1"/>
    </source>
</evidence>
<dbReference type="FunFam" id="2.10.25.10:FF:000674">
    <property type="entry name" value="Mucin-2"/>
    <property type="match status" value="1"/>
</dbReference>
<evidence type="ECO:0000256" key="1">
    <source>
        <dbReference type="ARBA" id="ARBA00022690"/>
    </source>
</evidence>
<organism evidence="6 7">
    <name type="scientific">Aedes aegypti</name>
    <name type="common">Yellowfever mosquito</name>
    <name type="synonym">Culex aegypti</name>
    <dbReference type="NCBI Taxonomy" id="7159"/>
    <lineage>
        <taxon>Eukaryota</taxon>
        <taxon>Metazoa</taxon>
        <taxon>Ecdysozoa</taxon>
        <taxon>Arthropoda</taxon>
        <taxon>Hexapoda</taxon>
        <taxon>Insecta</taxon>
        <taxon>Pterygota</taxon>
        <taxon>Neoptera</taxon>
        <taxon>Endopterygota</taxon>
        <taxon>Diptera</taxon>
        <taxon>Nematocera</taxon>
        <taxon>Culicoidea</taxon>
        <taxon>Culicidae</taxon>
        <taxon>Culicinae</taxon>
        <taxon>Aedini</taxon>
        <taxon>Aedes</taxon>
        <taxon>Stegomyia</taxon>
    </lineage>
</organism>
<feature type="chain" id="PRO_5014308201" evidence="4">
    <location>
        <begin position="19"/>
        <end position="224"/>
    </location>
</feature>
<dbReference type="GO" id="GO:0030414">
    <property type="term" value="F:peptidase inhibitor activity"/>
    <property type="evidence" value="ECO:0007669"/>
    <property type="project" value="UniProtKB-KW"/>
</dbReference>
<dbReference type="Proteomes" id="UP000682892">
    <property type="component" value="Unassembled WGS sequence"/>
</dbReference>
<evidence type="ECO:0000259" key="5">
    <source>
        <dbReference type="Pfam" id="PF01826"/>
    </source>
</evidence>
<keyword evidence="2" id="KW-1015">Disulfide bond</keyword>
<name>Q17PK5_AEDAE</name>
<dbReference type="HOGENOM" id="CLU_1235933_0_0_1"/>